<dbReference type="HOGENOM" id="CLU_055583_0_0_2"/>
<dbReference type="PaxDb" id="572546-Arcpr_0409"/>
<proteinExistence type="predicted"/>
<dbReference type="PANTHER" id="PTHR36120">
    <property type="entry name" value="FUCOSE ISOMERASE"/>
    <property type="match status" value="1"/>
</dbReference>
<dbReference type="GO" id="GO:0005996">
    <property type="term" value="P:monosaccharide metabolic process"/>
    <property type="evidence" value="ECO:0007669"/>
    <property type="project" value="InterPro"/>
</dbReference>
<evidence type="ECO:0000256" key="2">
    <source>
        <dbReference type="ARBA" id="ARBA00023277"/>
    </source>
</evidence>
<dbReference type="GO" id="GO:0016861">
    <property type="term" value="F:intramolecular oxidoreductase activity, interconverting aldoses and ketoses"/>
    <property type="evidence" value="ECO:0007669"/>
    <property type="project" value="InterPro"/>
</dbReference>
<organism evidence="3 4">
    <name type="scientific">Archaeoglobus profundus (strain DSM 5631 / JCM 9629 / NBRC 100127 / Av18)</name>
    <dbReference type="NCBI Taxonomy" id="572546"/>
    <lineage>
        <taxon>Archaea</taxon>
        <taxon>Methanobacteriati</taxon>
        <taxon>Methanobacteriota</taxon>
        <taxon>Archaeoglobi</taxon>
        <taxon>Archaeoglobales</taxon>
        <taxon>Archaeoglobaceae</taxon>
        <taxon>Archaeoglobus</taxon>
    </lineage>
</organism>
<accession>D2RGQ2</accession>
<dbReference type="GO" id="GO:0005737">
    <property type="term" value="C:cytoplasm"/>
    <property type="evidence" value="ECO:0007669"/>
    <property type="project" value="InterPro"/>
</dbReference>
<dbReference type="SUPFAM" id="SSF53743">
    <property type="entry name" value="FucI/AraA N-terminal and middle domains"/>
    <property type="match status" value="1"/>
</dbReference>
<evidence type="ECO:0000313" key="4">
    <source>
        <dbReference type="Proteomes" id="UP000001901"/>
    </source>
</evidence>
<keyword evidence="4" id="KW-1185">Reference proteome</keyword>
<keyword evidence="1 3" id="KW-0413">Isomerase</keyword>
<sequence>MGKVADMKCYILTSDLQRDRAKKIAEKLESLGLEIASEIEPYSCVVVASGGTERKILEAVNEPVVVWALPYYNSLPAVLEAYAVKEFRFFYSDIDEKALEKIKIYERVFNAIKRLRGIRLGIVGGVSDWIVTDGNWVRNLLEVVEIGLEDVRVEGEGVERAYSVYNSLREIIERYELDALTIKCFDLLEKDTTACLALHLLNDEIPAGCEGDLEAVFTMIVLRLLTNQPCWMANINRIGRTAVLSHCTVPKSMCEYVKLTTHMESGKGVGIEGVLRKGIVTIARFRGKRALIARGRILRGNLGDETLCRTQVEVETGDLIGFGNHVVLSYGDHVELLKEFCFYTGFEPQIRGPHHRSVAD</sequence>
<dbReference type="PANTHER" id="PTHR36120:SF2">
    <property type="entry name" value="FUCOSE ISOMERASE"/>
    <property type="match status" value="1"/>
</dbReference>
<dbReference type="eggNOG" id="arCOG01772">
    <property type="taxonomic scope" value="Archaea"/>
</dbReference>
<evidence type="ECO:0000256" key="1">
    <source>
        <dbReference type="ARBA" id="ARBA00023235"/>
    </source>
</evidence>
<name>D2RGQ2_ARCPA</name>
<dbReference type="Proteomes" id="UP000001901">
    <property type="component" value="Chromosome"/>
</dbReference>
<dbReference type="EMBL" id="CP001857">
    <property type="protein sequence ID" value="ADB57477.1"/>
    <property type="molecule type" value="Genomic_DNA"/>
</dbReference>
<keyword evidence="2" id="KW-0119">Carbohydrate metabolism</keyword>
<dbReference type="InterPro" id="IPR009015">
    <property type="entry name" value="Fucose_isomerase_N/cen_sf"/>
</dbReference>
<evidence type="ECO:0000313" key="3">
    <source>
        <dbReference type="EMBL" id="ADB57477.1"/>
    </source>
</evidence>
<gene>
    <name evidence="3" type="ordered locus">Arcpr_0409</name>
</gene>
<dbReference type="STRING" id="572546.Arcpr_0409"/>
<reference evidence="3 4" key="1">
    <citation type="journal article" date="2010" name="Stand. Genomic Sci.">
        <title>Complete genome sequence of Archaeoglobus profundus type strain (AV18).</title>
        <authorList>
            <person name="von Jan M."/>
            <person name="Lapidus A."/>
            <person name="Del Rio T.G."/>
            <person name="Copeland A."/>
            <person name="Tice H."/>
            <person name="Cheng J.F."/>
            <person name="Lucas S."/>
            <person name="Chen F."/>
            <person name="Nolan M."/>
            <person name="Goodwin L."/>
            <person name="Han C."/>
            <person name="Pitluck S."/>
            <person name="Liolios K."/>
            <person name="Ivanova N."/>
            <person name="Mavromatis K."/>
            <person name="Ovchinnikova G."/>
            <person name="Chertkov O."/>
            <person name="Pati A."/>
            <person name="Chen A."/>
            <person name="Palaniappan K."/>
            <person name="Land M."/>
            <person name="Hauser L."/>
            <person name="Chang Y.J."/>
            <person name="Jeffries C.D."/>
            <person name="Saunders E."/>
            <person name="Brettin T."/>
            <person name="Detter J.C."/>
            <person name="Chain P."/>
            <person name="Eichinger K."/>
            <person name="Huber H."/>
            <person name="Spring S."/>
            <person name="Rohde M."/>
            <person name="Goker M."/>
            <person name="Wirth R."/>
            <person name="Woyke T."/>
            <person name="Bristow J."/>
            <person name="Eisen J.A."/>
            <person name="Markowitz V."/>
            <person name="Hugenholtz P."/>
            <person name="Kyrpides N.C."/>
            <person name="Klenk H.P."/>
        </authorList>
    </citation>
    <scope>NUCLEOTIDE SEQUENCE [LARGE SCALE GENOMIC DNA]</scope>
    <source>
        <strain evidence="4">DSM 5631 / JCM 9629 / NBRC 100127 / Av18</strain>
    </source>
</reference>
<dbReference type="KEGG" id="apo:Arcpr_0409"/>
<protein>
    <submittedName>
        <fullName evidence="3">L-fucose isomerase-like protein</fullName>
    </submittedName>
</protein>
<dbReference type="AlphaFoldDB" id="D2RGQ2"/>